<dbReference type="GO" id="GO:0005524">
    <property type="term" value="F:ATP binding"/>
    <property type="evidence" value="ECO:0007669"/>
    <property type="project" value="UniProtKB-UniRule"/>
</dbReference>
<protein>
    <recommendedName>
        <fullName evidence="1">non-specific serine/threonine protein kinase</fullName>
        <ecNumber evidence="1">2.7.11.1</ecNumber>
    </recommendedName>
</protein>
<evidence type="ECO:0000256" key="1">
    <source>
        <dbReference type="ARBA" id="ARBA00012513"/>
    </source>
</evidence>
<keyword evidence="4 9" id="KW-0547">Nucleotide-binding</keyword>
<sequence>MVQPGSVFAGYQIERRLGRGGMGSVYLAKHPRLPRRTALKLLNPDLFDDKETRARFEREADLAAQLDHPNIVTVFDRGVEDAQLWISMQYIDGVDAASLDPNTLPVMRAVRIIADTAQALDFAHSMGVLHRDVKPANIMLSNAHTGPERVYLTDFGIARLRDDGGHLTQTGSFTATIAYASPEQLTGAPLDHRTDQYSLACSLFWMLTGTAPFNSPHPVAVIQGHLQHSPPALSSVRLGMPAALDAVMARALAKRPEERFGSCAEFAEAVRAALSGAAPVSGPHGRVATTMQAPMATAQGQRIQPQPQPQPQPRPPHLSQPHSQPQPRPPHLSQPHTVGTIHGSVGTSSVTAGTGPGMRPMAGPLTPPRQQVYSPPTGELSATTGALSPMRKADGDGLRSRRKRTIGLSVVAVLAVIATIVALVVMDTSDDSAPAPTGAISTEFPRMVPRTSPGNGFAEAGCVSHDAAKEEELWDGQASTGPDFGAWSAAWGCMGTDGLTATSYYLVEYETADEVRRVLDGLQPIDITHDALGGVTYPNYHLPQSMGHQHTMMTSFPGPPRGTFLLYTMGMHKSPEDFMDWWKSLPLS</sequence>
<evidence type="ECO:0000256" key="7">
    <source>
        <dbReference type="ARBA" id="ARBA00047899"/>
    </source>
</evidence>
<keyword evidence="6 9" id="KW-0067">ATP-binding</keyword>
<dbReference type="Pfam" id="PF00069">
    <property type="entry name" value="Pkinase"/>
    <property type="match status" value="1"/>
</dbReference>
<dbReference type="SMART" id="SM00220">
    <property type="entry name" value="S_TKc"/>
    <property type="match status" value="1"/>
</dbReference>
<evidence type="ECO:0000256" key="8">
    <source>
        <dbReference type="ARBA" id="ARBA00048679"/>
    </source>
</evidence>
<evidence type="ECO:0000256" key="9">
    <source>
        <dbReference type="PROSITE-ProRule" id="PRU10141"/>
    </source>
</evidence>
<reference evidence="15 16" key="1">
    <citation type="submission" date="2020-01" db="EMBL/GenBank/DDBJ databases">
        <title>Genetics and antimicrobial susceptibilities of Nocardia species isolated from the soil; a comparison with species isolated from humans.</title>
        <authorList>
            <person name="Carrasco G."/>
            <person name="Monzon S."/>
            <person name="Sansegundo M."/>
            <person name="Garcia E."/>
            <person name="Garrido N."/>
            <person name="Medina M.J."/>
            <person name="Villalon P."/>
            <person name="Ramirez-Arocha A.C."/>
            <person name="Jimenez P."/>
            <person name="Cuesta I."/>
            <person name="Valdezate S."/>
        </authorList>
    </citation>
    <scope>NUCLEOTIDE SEQUENCE [LARGE SCALE GENOMIC DNA]</scope>
    <source>
        <strain evidence="13 15">CNM20110639</strain>
        <strain evidence="14 16">CNM20110649</strain>
    </source>
</reference>
<dbReference type="PANTHER" id="PTHR43289">
    <property type="entry name" value="MITOGEN-ACTIVATED PROTEIN KINASE KINASE KINASE 20-RELATED"/>
    <property type="match status" value="1"/>
</dbReference>
<name>A0A6P1DB67_9NOCA</name>
<dbReference type="Proteomes" id="UP000470876">
    <property type="component" value="Unassembled WGS sequence"/>
</dbReference>
<dbReference type="GO" id="GO:0004674">
    <property type="term" value="F:protein serine/threonine kinase activity"/>
    <property type="evidence" value="ECO:0007669"/>
    <property type="project" value="UniProtKB-KW"/>
</dbReference>
<dbReference type="PROSITE" id="PS50011">
    <property type="entry name" value="PROTEIN_KINASE_DOM"/>
    <property type="match status" value="1"/>
</dbReference>
<feature type="compositionally biased region" description="Pro residues" evidence="10">
    <location>
        <begin position="306"/>
        <end position="332"/>
    </location>
</feature>
<dbReference type="CDD" id="cd14014">
    <property type="entry name" value="STKc_PknB_like"/>
    <property type="match status" value="1"/>
</dbReference>
<evidence type="ECO:0000256" key="4">
    <source>
        <dbReference type="ARBA" id="ARBA00022741"/>
    </source>
</evidence>
<dbReference type="PROSITE" id="PS00108">
    <property type="entry name" value="PROTEIN_KINASE_ST"/>
    <property type="match status" value="1"/>
</dbReference>
<evidence type="ECO:0000256" key="5">
    <source>
        <dbReference type="ARBA" id="ARBA00022777"/>
    </source>
</evidence>
<evidence type="ECO:0000256" key="10">
    <source>
        <dbReference type="SAM" id="MobiDB-lite"/>
    </source>
</evidence>
<dbReference type="InterPro" id="IPR011009">
    <property type="entry name" value="Kinase-like_dom_sf"/>
</dbReference>
<dbReference type="Proteomes" id="UP000468928">
    <property type="component" value="Unassembled WGS sequence"/>
</dbReference>
<dbReference type="SUPFAM" id="SSF56112">
    <property type="entry name" value="Protein kinase-like (PK-like)"/>
    <property type="match status" value="1"/>
</dbReference>
<dbReference type="InterPro" id="IPR000719">
    <property type="entry name" value="Prot_kinase_dom"/>
</dbReference>
<dbReference type="EMBL" id="JAAGUZ010000062">
    <property type="protein sequence ID" value="NEW46859.1"/>
    <property type="molecule type" value="Genomic_DNA"/>
</dbReference>
<accession>A0A6P1DB67</accession>
<dbReference type="FunFam" id="3.30.200.20:FF:000035">
    <property type="entry name" value="Serine/threonine protein kinase Stk1"/>
    <property type="match status" value="1"/>
</dbReference>
<keyword evidence="5 13" id="KW-0418">Kinase</keyword>
<keyword evidence="16" id="KW-1185">Reference proteome</keyword>
<keyword evidence="11" id="KW-1133">Transmembrane helix</keyword>
<feature type="binding site" evidence="9">
    <location>
        <position position="40"/>
    </location>
    <ligand>
        <name>ATP</name>
        <dbReference type="ChEBI" id="CHEBI:30616"/>
    </ligand>
</feature>
<gene>
    <name evidence="13" type="ORF">GV789_20745</name>
    <name evidence="14" type="ORF">GV794_26135</name>
</gene>
<comment type="caution">
    <text evidence="13">The sequence shown here is derived from an EMBL/GenBank/DDBJ whole genome shotgun (WGS) entry which is preliminary data.</text>
</comment>
<organism evidence="13 15">
    <name type="scientific">Nocardia cyriacigeorgica</name>
    <dbReference type="NCBI Taxonomy" id="135487"/>
    <lineage>
        <taxon>Bacteria</taxon>
        <taxon>Bacillati</taxon>
        <taxon>Actinomycetota</taxon>
        <taxon>Actinomycetes</taxon>
        <taxon>Mycobacteriales</taxon>
        <taxon>Nocardiaceae</taxon>
        <taxon>Nocardia</taxon>
    </lineage>
</organism>
<dbReference type="Gene3D" id="3.30.200.20">
    <property type="entry name" value="Phosphorylase Kinase, domain 1"/>
    <property type="match status" value="1"/>
</dbReference>
<keyword evidence="11" id="KW-0812">Transmembrane</keyword>
<evidence type="ECO:0000256" key="11">
    <source>
        <dbReference type="SAM" id="Phobius"/>
    </source>
</evidence>
<keyword evidence="3" id="KW-0808">Transferase</keyword>
<evidence type="ECO:0000259" key="12">
    <source>
        <dbReference type="PROSITE" id="PS50011"/>
    </source>
</evidence>
<dbReference type="Gene3D" id="1.10.510.10">
    <property type="entry name" value="Transferase(Phosphotransferase) domain 1"/>
    <property type="match status" value="1"/>
</dbReference>
<feature type="domain" description="Protein kinase" evidence="12">
    <location>
        <begin position="11"/>
        <end position="274"/>
    </location>
</feature>
<evidence type="ECO:0000313" key="15">
    <source>
        <dbReference type="Proteomes" id="UP000468928"/>
    </source>
</evidence>
<dbReference type="InterPro" id="IPR017441">
    <property type="entry name" value="Protein_kinase_ATP_BS"/>
</dbReference>
<dbReference type="InterPro" id="IPR008271">
    <property type="entry name" value="Ser/Thr_kinase_AS"/>
</dbReference>
<evidence type="ECO:0000256" key="3">
    <source>
        <dbReference type="ARBA" id="ARBA00022679"/>
    </source>
</evidence>
<evidence type="ECO:0000313" key="16">
    <source>
        <dbReference type="Proteomes" id="UP000470876"/>
    </source>
</evidence>
<dbReference type="PANTHER" id="PTHR43289:SF6">
    <property type="entry name" value="SERINE_THREONINE-PROTEIN KINASE NEKL-3"/>
    <property type="match status" value="1"/>
</dbReference>
<dbReference type="AlphaFoldDB" id="A0A6P1DB67"/>
<proteinExistence type="predicted"/>
<evidence type="ECO:0000256" key="2">
    <source>
        <dbReference type="ARBA" id="ARBA00022527"/>
    </source>
</evidence>
<dbReference type="PROSITE" id="PS00107">
    <property type="entry name" value="PROTEIN_KINASE_ATP"/>
    <property type="match status" value="1"/>
</dbReference>
<evidence type="ECO:0000313" key="13">
    <source>
        <dbReference type="EMBL" id="NEW46859.1"/>
    </source>
</evidence>
<keyword evidence="2 13" id="KW-0723">Serine/threonine-protein kinase</keyword>
<dbReference type="EC" id="2.7.11.1" evidence="1"/>
<feature type="region of interest" description="Disordered" evidence="10">
    <location>
        <begin position="295"/>
        <end position="398"/>
    </location>
</feature>
<evidence type="ECO:0000313" key="14">
    <source>
        <dbReference type="EMBL" id="NEW59091.1"/>
    </source>
</evidence>
<evidence type="ECO:0000256" key="6">
    <source>
        <dbReference type="ARBA" id="ARBA00022840"/>
    </source>
</evidence>
<comment type="catalytic activity">
    <reaction evidence="8">
        <text>L-seryl-[protein] + ATP = O-phospho-L-seryl-[protein] + ADP + H(+)</text>
        <dbReference type="Rhea" id="RHEA:17989"/>
        <dbReference type="Rhea" id="RHEA-COMP:9863"/>
        <dbReference type="Rhea" id="RHEA-COMP:11604"/>
        <dbReference type="ChEBI" id="CHEBI:15378"/>
        <dbReference type="ChEBI" id="CHEBI:29999"/>
        <dbReference type="ChEBI" id="CHEBI:30616"/>
        <dbReference type="ChEBI" id="CHEBI:83421"/>
        <dbReference type="ChEBI" id="CHEBI:456216"/>
        <dbReference type="EC" id="2.7.11.1"/>
    </reaction>
</comment>
<feature type="compositionally biased region" description="Polar residues" evidence="10">
    <location>
        <begin position="368"/>
        <end position="386"/>
    </location>
</feature>
<feature type="transmembrane region" description="Helical" evidence="11">
    <location>
        <begin position="406"/>
        <end position="426"/>
    </location>
</feature>
<comment type="catalytic activity">
    <reaction evidence="7">
        <text>L-threonyl-[protein] + ATP = O-phospho-L-threonyl-[protein] + ADP + H(+)</text>
        <dbReference type="Rhea" id="RHEA:46608"/>
        <dbReference type="Rhea" id="RHEA-COMP:11060"/>
        <dbReference type="Rhea" id="RHEA-COMP:11605"/>
        <dbReference type="ChEBI" id="CHEBI:15378"/>
        <dbReference type="ChEBI" id="CHEBI:30013"/>
        <dbReference type="ChEBI" id="CHEBI:30616"/>
        <dbReference type="ChEBI" id="CHEBI:61977"/>
        <dbReference type="ChEBI" id="CHEBI:456216"/>
        <dbReference type="EC" id="2.7.11.1"/>
    </reaction>
</comment>
<keyword evidence="11" id="KW-0472">Membrane</keyword>
<dbReference type="EMBL" id="JAAGUX010000077">
    <property type="protein sequence ID" value="NEW59091.1"/>
    <property type="molecule type" value="Genomic_DNA"/>
</dbReference>